<protein>
    <recommendedName>
        <fullName evidence="3">BioF2-like acetyltransferase domain-containing protein</fullName>
    </recommendedName>
</protein>
<dbReference type="AlphaFoldDB" id="A0A0U3KKP0"/>
<dbReference type="Gene3D" id="3.40.630.30">
    <property type="match status" value="1"/>
</dbReference>
<dbReference type="PATRIC" id="fig|2041.4.peg.2475"/>
<name>A0A0U3KKP0_9ACTN</name>
<dbReference type="KEGG" id="aer:AERYTH_11865"/>
<organism evidence="1 2">
    <name type="scientific">Aeromicrobium erythreum</name>
    <dbReference type="NCBI Taxonomy" id="2041"/>
    <lineage>
        <taxon>Bacteria</taxon>
        <taxon>Bacillati</taxon>
        <taxon>Actinomycetota</taxon>
        <taxon>Actinomycetes</taxon>
        <taxon>Propionibacteriales</taxon>
        <taxon>Nocardioidaceae</taxon>
        <taxon>Aeromicrobium</taxon>
    </lineage>
</organism>
<dbReference type="SUPFAM" id="SSF55729">
    <property type="entry name" value="Acyl-CoA N-acyltransferases (Nat)"/>
    <property type="match status" value="1"/>
</dbReference>
<gene>
    <name evidence="1" type="ORF">AERYTH_11865</name>
</gene>
<evidence type="ECO:0000313" key="1">
    <source>
        <dbReference type="EMBL" id="ALX05347.1"/>
    </source>
</evidence>
<sequence length="373" mass="41089">MVGRAHTQWDVVRGVPHVVSRVVDDPAAPTVGYRGFHQGLANVLQLTDVLRARSFPGRVEWTTEAPSRSARRASRQETADIELVGAPSGTVLSSPGEATVVLPFRVHLVVRTPDLATVRAHVSKRERPRFNESLRHERFRPRIVRDEASVVDFFHRMHRPTMQARHAEKSRTESLEAAVLLASRGGLFLSDDADGPVAGCLYTVRRGVFTTRLLGVRDGADEHYDSGAFKALYHLMMQHCALADGLETMDLFGTEAFCSKGIYQWKRRLGAAVVEAPNHFGSKQLLMSVTRDRPGVRRFLVENPVLARMPRDVTLHGSPPAADAALRPLRFVDTGLSPGHPVATTARGLEPELTVDLDTFLAAPASIAPRRTV</sequence>
<proteinExistence type="predicted"/>
<accession>A0A0U3KKP0</accession>
<dbReference type="InterPro" id="IPR016181">
    <property type="entry name" value="Acyl_CoA_acyltransferase"/>
</dbReference>
<evidence type="ECO:0008006" key="3">
    <source>
        <dbReference type="Google" id="ProtNLM"/>
    </source>
</evidence>
<reference evidence="1 2" key="1">
    <citation type="journal article" date="1991" name="Int. J. Syst. Bacteriol.">
        <title>Description of the erythromycin-producing bacterium Arthrobacter sp. strain NRRL B-3381 as Aeromicrobium erythreum gen. nov., sp. nov.</title>
        <authorList>
            <person name="Miller E.S."/>
            <person name="Woese C.R."/>
            <person name="Brenner S."/>
        </authorList>
    </citation>
    <scope>NUCLEOTIDE SEQUENCE [LARGE SCALE GENOMIC DNA]</scope>
    <source>
        <strain evidence="1 2">AR18</strain>
    </source>
</reference>
<keyword evidence="2" id="KW-1185">Reference proteome</keyword>
<dbReference type="Proteomes" id="UP000067689">
    <property type="component" value="Chromosome"/>
</dbReference>
<dbReference type="STRING" id="2041.AERYTH_11865"/>
<dbReference type="EMBL" id="CP011502">
    <property type="protein sequence ID" value="ALX05347.1"/>
    <property type="molecule type" value="Genomic_DNA"/>
</dbReference>
<evidence type="ECO:0000313" key="2">
    <source>
        <dbReference type="Proteomes" id="UP000067689"/>
    </source>
</evidence>